<protein>
    <recommendedName>
        <fullName evidence="4">DUF4367 domain-containing protein</fullName>
    </recommendedName>
</protein>
<proteinExistence type="predicted"/>
<dbReference type="EMBL" id="BTCL01000024">
    <property type="protein sequence ID" value="GMK47946.1"/>
    <property type="molecule type" value="Genomic_DNA"/>
</dbReference>
<keyword evidence="1" id="KW-0812">Transmembrane</keyword>
<evidence type="ECO:0000313" key="3">
    <source>
        <dbReference type="Proteomes" id="UP001285921"/>
    </source>
</evidence>
<organism evidence="2 3">
    <name type="scientific">Paenibacillus glycanilyticus</name>
    <dbReference type="NCBI Taxonomy" id="126569"/>
    <lineage>
        <taxon>Bacteria</taxon>
        <taxon>Bacillati</taxon>
        <taxon>Bacillota</taxon>
        <taxon>Bacilli</taxon>
        <taxon>Bacillales</taxon>
        <taxon>Paenibacillaceae</taxon>
        <taxon>Paenibacillus</taxon>
    </lineage>
</organism>
<keyword evidence="3" id="KW-1185">Reference proteome</keyword>
<evidence type="ECO:0000256" key="1">
    <source>
        <dbReference type="SAM" id="Phobius"/>
    </source>
</evidence>
<keyword evidence="1" id="KW-1133">Transmembrane helix</keyword>
<comment type="caution">
    <text evidence="2">The sequence shown here is derived from an EMBL/GenBank/DDBJ whole genome shotgun (WGS) entry which is preliminary data.</text>
</comment>
<dbReference type="RefSeq" id="WP_317981777.1">
    <property type="nucleotide sequence ID" value="NZ_BTCL01000024.1"/>
</dbReference>
<accession>A0ABQ6NS65</accession>
<evidence type="ECO:0000313" key="2">
    <source>
        <dbReference type="EMBL" id="GMK47946.1"/>
    </source>
</evidence>
<dbReference type="Proteomes" id="UP001285921">
    <property type="component" value="Unassembled WGS sequence"/>
</dbReference>
<gene>
    <name evidence="2" type="ORF">PghCCS26_50760</name>
</gene>
<sequence>MEKNLGLPSHQKDNYSDELTAAYYNIPSPVRSSSDVTAEVLCRLLEENENIRTPRGLSYSIIKRSMFTRVAVMVCLFVLLGGTCYAAYSGYMFSLRDKSGNTSLQVAPTDIPSAPIEEVRILNRVRDGLKDGEQAHVYVGDQAKSEQNGKLIPQKGSHYSIVVKPLEFDTPESMNDYLLRHDTTINLPLSKWKGWNLNRSELQNDISYSGSNNRKWITEDDEESGLNYKYAVEPSGTKPQFLKWFYNKQNEEIMLTVSLDIPILPIFYDSHPSSDSILSIKGVDAYFYRDNTGSEKSINWSEKVAEGNYRSYSVISNTVDENELRKFAAAVIAHGD</sequence>
<evidence type="ECO:0008006" key="4">
    <source>
        <dbReference type="Google" id="ProtNLM"/>
    </source>
</evidence>
<name>A0ABQ6NS65_9BACL</name>
<feature type="transmembrane region" description="Helical" evidence="1">
    <location>
        <begin position="70"/>
        <end position="88"/>
    </location>
</feature>
<keyword evidence="1" id="KW-0472">Membrane</keyword>
<reference evidence="2 3" key="1">
    <citation type="submission" date="2023-05" db="EMBL/GenBank/DDBJ databases">
        <title>Draft genome of Paenibacillus sp. CCS26.</title>
        <authorList>
            <person name="Akita H."/>
            <person name="Shinto Y."/>
            <person name="Kimura Z."/>
        </authorList>
    </citation>
    <scope>NUCLEOTIDE SEQUENCE [LARGE SCALE GENOMIC DNA]</scope>
    <source>
        <strain evidence="2 3">CCS26</strain>
    </source>
</reference>